<comment type="subcellular location">
    <subcellularLocation>
        <location evidence="1">Membrane</location>
        <topology evidence="1">Single-pass membrane protein</topology>
    </subcellularLocation>
</comment>
<feature type="region of interest" description="Disordered" evidence="5">
    <location>
        <begin position="228"/>
        <end position="272"/>
    </location>
</feature>
<dbReference type="Pfam" id="PF04335">
    <property type="entry name" value="VirB8"/>
    <property type="match status" value="1"/>
</dbReference>
<evidence type="ECO:0000256" key="3">
    <source>
        <dbReference type="ARBA" id="ARBA00022989"/>
    </source>
</evidence>
<dbReference type="InterPro" id="IPR032710">
    <property type="entry name" value="NTF2-like_dom_sf"/>
</dbReference>
<keyword evidence="4 6" id="KW-0472">Membrane</keyword>
<evidence type="ECO:0000256" key="1">
    <source>
        <dbReference type="ARBA" id="ARBA00004167"/>
    </source>
</evidence>
<feature type="transmembrane region" description="Helical" evidence="6">
    <location>
        <begin position="43"/>
        <end position="61"/>
    </location>
</feature>
<keyword evidence="9" id="KW-1185">Reference proteome</keyword>
<keyword evidence="3 6" id="KW-1133">Transmembrane helix</keyword>
<feature type="domain" description="Bacterial virulence protein VirB8" evidence="7">
    <location>
        <begin position="22"/>
        <end position="225"/>
    </location>
</feature>
<evidence type="ECO:0000313" key="8">
    <source>
        <dbReference type="EMBL" id="RJF91467.1"/>
    </source>
</evidence>
<keyword evidence="2 6" id="KW-0812">Transmembrane</keyword>
<evidence type="ECO:0000256" key="2">
    <source>
        <dbReference type="ARBA" id="ARBA00022692"/>
    </source>
</evidence>
<evidence type="ECO:0000313" key="9">
    <source>
        <dbReference type="Proteomes" id="UP000286100"/>
    </source>
</evidence>
<reference evidence="8 9" key="1">
    <citation type="submission" date="2018-09" db="EMBL/GenBank/DDBJ databases">
        <authorList>
            <person name="Zhu H."/>
        </authorList>
    </citation>
    <scope>NUCLEOTIDE SEQUENCE [LARGE SCALE GENOMIC DNA]</scope>
    <source>
        <strain evidence="8 9">K2R01-6</strain>
    </source>
</reference>
<comment type="caution">
    <text evidence="8">The sequence shown here is derived from an EMBL/GenBank/DDBJ whole genome shotgun (WGS) entry which is preliminary data.</text>
</comment>
<dbReference type="NCBIfam" id="NF010446">
    <property type="entry name" value="PRK13872.1"/>
    <property type="match status" value="1"/>
</dbReference>
<sequence>MRFKRAVQRYGRTPEPETPYQRAGQLWDERIGSARVQARNWRLMAFGGLILTTGLSGALVWQSMQSRVVPYVVEVDRLGEARAVSLTATDYRPTDPQIAWHLARFISNIRSKSLDPLIMRENWLSAYDYATDRGAIFLGEHARASDPFADIGDKTVAVQVTSVVRASDNSFQVKWTESQYDRGSLAGVSRWTAILTAKVRPPRSAEILRKNPLGLYVAAIDWSRELDAPAPAPTPPPLPSAPTVNLPLGSPLDPTLGPEPTNRPTSSERTPQ</sequence>
<feature type="region of interest" description="Disordered" evidence="5">
    <location>
        <begin position="1"/>
        <end position="21"/>
    </location>
</feature>
<dbReference type="CDD" id="cd16425">
    <property type="entry name" value="TrbF"/>
    <property type="match status" value="1"/>
</dbReference>
<evidence type="ECO:0000256" key="6">
    <source>
        <dbReference type="SAM" id="Phobius"/>
    </source>
</evidence>
<protein>
    <submittedName>
        <fullName evidence="8">Conjugal transfer protein TrbF</fullName>
    </submittedName>
</protein>
<dbReference type="GO" id="GO:0016020">
    <property type="term" value="C:membrane"/>
    <property type="evidence" value="ECO:0007669"/>
    <property type="project" value="UniProtKB-SubCell"/>
</dbReference>
<dbReference type="AlphaFoldDB" id="A0A418WNA0"/>
<dbReference type="InterPro" id="IPR007430">
    <property type="entry name" value="VirB8"/>
</dbReference>
<gene>
    <name evidence="8" type="ORF">D3876_08665</name>
</gene>
<evidence type="ECO:0000256" key="4">
    <source>
        <dbReference type="ARBA" id="ARBA00023136"/>
    </source>
</evidence>
<dbReference type="InterPro" id="IPR035658">
    <property type="entry name" value="TrbF"/>
</dbReference>
<accession>A0A418WNA0</accession>
<dbReference type="SUPFAM" id="SSF54427">
    <property type="entry name" value="NTF2-like"/>
    <property type="match status" value="1"/>
</dbReference>
<dbReference type="EMBL" id="QYUM01000003">
    <property type="protein sequence ID" value="RJF91467.1"/>
    <property type="molecule type" value="Genomic_DNA"/>
</dbReference>
<name>A0A418WNA0_9SPHN</name>
<evidence type="ECO:0000256" key="5">
    <source>
        <dbReference type="SAM" id="MobiDB-lite"/>
    </source>
</evidence>
<dbReference type="RefSeq" id="WP_119763626.1">
    <property type="nucleotide sequence ID" value="NZ_QYUM01000003.1"/>
</dbReference>
<dbReference type="Proteomes" id="UP000286100">
    <property type="component" value="Unassembled WGS sequence"/>
</dbReference>
<feature type="compositionally biased region" description="Polar residues" evidence="5">
    <location>
        <begin position="262"/>
        <end position="272"/>
    </location>
</feature>
<dbReference type="Gene3D" id="3.10.450.230">
    <property type="entry name" value="VirB8 protein"/>
    <property type="match status" value="1"/>
</dbReference>
<feature type="compositionally biased region" description="Pro residues" evidence="5">
    <location>
        <begin position="230"/>
        <end position="240"/>
    </location>
</feature>
<proteinExistence type="predicted"/>
<organism evidence="8 9">
    <name type="scientific">Sphingomonas cavernae</name>
    <dbReference type="NCBI Taxonomy" id="2320861"/>
    <lineage>
        <taxon>Bacteria</taxon>
        <taxon>Pseudomonadati</taxon>
        <taxon>Pseudomonadota</taxon>
        <taxon>Alphaproteobacteria</taxon>
        <taxon>Sphingomonadales</taxon>
        <taxon>Sphingomonadaceae</taxon>
        <taxon>Sphingomonas</taxon>
    </lineage>
</organism>
<evidence type="ECO:0000259" key="7">
    <source>
        <dbReference type="Pfam" id="PF04335"/>
    </source>
</evidence>
<dbReference type="OrthoDB" id="597581at2"/>